<dbReference type="Gene3D" id="3.30.160.270">
    <property type="match status" value="1"/>
</dbReference>
<reference evidence="4" key="1">
    <citation type="submission" date="2018-11" db="EMBL/GenBank/DDBJ databases">
        <authorList>
            <consortium name="Genoscope - CEA"/>
            <person name="William W."/>
        </authorList>
    </citation>
    <scope>NUCLEOTIDE SEQUENCE</scope>
</reference>
<dbReference type="SMART" id="SM00917">
    <property type="entry name" value="LeuA_dimer"/>
    <property type="match status" value="1"/>
</dbReference>
<feature type="chain" id="PRO_5018125097" description="2-isopropylmalate synthase LeuA allosteric (dimerisation) domain-containing protein" evidence="2">
    <location>
        <begin position="22"/>
        <end position="171"/>
    </location>
</feature>
<protein>
    <recommendedName>
        <fullName evidence="3">2-isopropylmalate synthase LeuA allosteric (dimerisation) domain-containing protein</fullName>
    </recommendedName>
</protein>
<proteinExistence type="predicted"/>
<evidence type="ECO:0000259" key="3">
    <source>
        <dbReference type="SMART" id="SM00917"/>
    </source>
</evidence>
<dbReference type="AlphaFoldDB" id="A0A3P6GFN1"/>
<sequence length="171" mass="18842">MSKCFQFQLIVYVFFQSVTDAERIALVSDEVFQPEAVWKLLDIQIICATMEFSTATVTLADADGKEHCACSKGTCPVKSAFKAVDLIFKEPTTLLEYSMDTATEGTDAIATTRVLVRGNALTGEEVQRNFSGTGARMNVVVSAVEAYIEALNKMLDFKEKFLLETSKSLPE</sequence>
<dbReference type="EMBL" id="LR031879">
    <property type="protein sequence ID" value="VDD58646.1"/>
    <property type="molecule type" value="Genomic_DNA"/>
</dbReference>
<evidence type="ECO:0000256" key="1">
    <source>
        <dbReference type="ARBA" id="ARBA00022679"/>
    </source>
</evidence>
<dbReference type="Pfam" id="PF08502">
    <property type="entry name" value="LeuA_dimer"/>
    <property type="match status" value="1"/>
</dbReference>
<keyword evidence="1" id="KW-0808">Transferase</keyword>
<gene>
    <name evidence="4" type="ORF">BOLC8T51875H</name>
</gene>
<evidence type="ECO:0000313" key="4">
    <source>
        <dbReference type="EMBL" id="VDD58646.1"/>
    </source>
</evidence>
<dbReference type="SUPFAM" id="SSF110921">
    <property type="entry name" value="2-isopropylmalate synthase LeuA, allosteric (dimerisation) domain"/>
    <property type="match status" value="1"/>
</dbReference>
<feature type="signal peptide" evidence="2">
    <location>
        <begin position="1"/>
        <end position="21"/>
    </location>
</feature>
<dbReference type="InterPro" id="IPR013709">
    <property type="entry name" value="2-isopropylmalate_synth_dimer"/>
</dbReference>
<feature type="domain" description="2-isopropylmalate synthase LeuA allosteric (dimerisation)" evidence="3">
    <location>
        <begin position="17"/>
        <end position="155"/>
    </location>
</feature>
<dbReference type="InterPro" id="IPR036230">
    <property type="entry name" value="LeuA_allosteric_dom_sf"/>
</dbReference>
<dbReference type="GO" id="GO:0003852">
    <property type="term" value="F:2-isopropylmalate synthase activity"/>
    <property type="evidence" value="ECO:0007669"/>
    <property type="project" value="InterPro"/>
</dbReference>
<organism evidence="4">
    <name type="scientific">Brassica oleracea</name>
    <name type="common">Wild cabbage</name>
    <dbReference type="NCBI Taxonomy" id="3712"/>
    <lineage>
        <taxon>Eukaryota</taxon>
        <taxon>Viridiplantae</taxon>
        <taxon>Streptophyta</taxon>
        <taxon>Embryophyta</taxon>
        <taxon>Tracheophyta</taxon>
        <taxon>Spermatophyta</taxon>
        <taxon>Magnoliopsida</taxon>
        <taxon>eudicotyledons</taxon>
        <taxon>Gunneridae</taxon>
        <taxon>Pentapetalae</taxon>
        <taxon>rosids</taxon>
        <taxon>malvids</taxon>
        <taxon>Brassicales</taxon>
        <taxon>Brassicaceae</taxon>
        <taxon>Brassiceae</taxon>
        <taxon>Brassica</taxon>
    </lineage>
</organism>
<evidence type="ECO:0000256" key="2">
    <source>
        <dbReference type="SAM" id="SignalP"/>
    </source>
</evidence>
<name>A0A3P6GFN1_BRAOL</name>
<keyword evidence="2" id="KW-0732">Signal</keyword>
<dbReference type="GO" id="GO:0009098">
    <property type="term" value="P:L-leucine biosynthetic process"/>
    <property type="evidence" value="ECO:0007669"/>
    <property type="project" value="InterPro"/>
</dbReference>
<accession>A0A3P6GFN1</accession>